<dbReference type="EMBL" id="HBUF01185302">
    <property type="protein sequence ID" value="CAG6656538.1"/>
    <property type="molecule type" value="Transcribed_RNA"/>
</dbReference>
<feature type="domain" description="Nucleolar GTP-binding protein 2 N-terminal" evidence="4">
    <location>
        <begin position="50"/>
        <end position="121"/>
    </location>
</feature>
<evidence type="ECO:0000313" key="5">
    <source>
        <dbReference type="EMBL" id="CAG6656538.1"/>
    </source>
</evidence>
<evidence type="ECO:0000256" key="2">
    <source>
        <dbReference type="ARBA" id="ARBA00023134"/>
    </source>
</evidence>
<dbReference type="GO" id="GO:0005525">
    <property type="term" value="F:GTP binding"/>
    <property type="evidence" value="ECO:0007669"/>
    <property type="project" value="UniProtKB-KW"/>
</dbReference>
<evidence type="ECO:0000259" key="4">
    <source>
        <dbReference type="Pfam" id="PF08153"/>
    </source>
</evidence>
<dbReference type="Pfam" id="PF08153">
    <property type="entry name" value="NGP1NT"/>
    <property type="match status" value="1"/>
</dbReference>
<accession>A0A8D8WF25</accession>
<evidence type="ECO:0000256" key="1">
    <source>
        <dbReference type="ARBA" id="ARBA00022741"/>
    </source>
</evidence>
<organism evidence="5">
    <name type="scientific">Cacopsylla melanoneura</name>
    <dbReference type="NCBI Taxonomy" id="428564"/>
    <lineage>
        <taxon>Eukaryota</taxon>
        <taxon>Metazoa</taxon>
        <taxon>Ecdysozoa</taxon>
        <taxon>Arthropoda</taxon>
        <taxon>Hexapoda</taxon>
        <taxon>Insecta</taxon>
        <taxon>Pterygota</taxon>
        <taxon>Neoptera</taxon>
        <taxon>Paraneoptera</taxon>
        <taxon>Hemiptera</taxon>
        <taxon>Sternorrhyncha</taxon>
        <taxon>Psylloidea</taxon>
        <taxon>Psyllidae</taxon>
        <taxon>Psyllinae</taxon>
        <taxon>Cacopsylla</taxon>
    </lineage>
</organism>
<keyword evidence="1" id="KW-0547">Nucleotide-binding</keyword>
<reference evidence="5" key="1">
    <citation type="submission" date="2021-05" db="EMBL/GenBank/DDBJ databases">
        <authorList>
            <person name="Alioto T."/>
            <person name="Alioto T."/>
            <person name="Gomez Garrido J."/>
        </authorList>
    </citation>
    <scope>NUCLEOTIDE SEQUENCE</scope>
</reference>
<keyword evidence="2" id="KW-0342">GTP-binding</keyword>
<dbReference type="GO" id="GO:0005730">
    <property type="term" value="C:nucleolus"/>
    <property type="evidence" value="ECO:0007669"/>
    <property type="project" value="TreeGrafter"/>
</dbReference>
<evidence type="ECO:0000256" key="3">
    <source>
        <dbReference type="SAM" id="MobiDB-lite"/>
    </source>
</evidence>
<protein>
    <submittedName>
        <fullName evidence="5">Nucleolar GTP-binding protein 2</fullName>
    </submittedName>
</protein>
<name>A0A8D8WF25_9HEMI</name>
<feature type="region of interest" description="Disordered" evidence="3">
    <location>
        <begin position="1"/>
        <end position="42"/>
    </location>
</feature>
<proteinExistence type="predicted"/>
<dbReference type="InterPro" id="IPR050755">
    <property type="entry name" value="TRAFAC_YlqF/YawG_RiboMat"/>
</dbReference>
<dbReference type="PANTHER" id="PTHR11089">
    <property type="entry name" value="GTP-BINDING PROTEIN-RELATED"/>
    <property type="match status" value="1"/>
</dbReference>
<dbReference type="InterPro" id="IPR012971">
    <property type="entry name" value="NOG2_N_dom"/>
</dbReference>
<sequence>MGKPPSGTNAPRKEGRIKKGRHSMNPDRPTEGLKGVSRPRTKGTIKRLQMYRCFKAKRNSIGKIISPAPFQGWVPSGTRSRVEPNRKWFDNTRVISQNALQKFQEEFGKAIKNPYDVIMKPTICQLHF</sequence>
<dbReference type="PANTHER" id="PTHR11089:SF9">
    <property type="entry name" value="NUCLEOLAR GTP-BINDING PROTEIN 2"/>
    <property type="match status" value="1"/>
</dbReference>
<dbReference type="AlphaFoldDB" id="A0A8D8WF25"/>